<keyword evidence="5" id="KW-0479">Metal-binding</keyword>
<feature type="domain" description="Lipoxygenase" evidence="9">
    <location>
        <begin position="245"/>
        <end position="737"/>
    </location>
</feature>
<evidence type="ECO:0000259" key="9">
    <source>
        <dbReference type="PROSITE" id="PS51393"/>
    </source>
</evidence>
<dbReference type="EC" id="1.13.11.45" evidence="3"/>
<evidence type="ECO:0000256" key="5">
    <source>
        <dbReference type="ARBA" id="ARBA00022723"/>
    </source>
</evidence>
<keyword evidence="11" id="KW-1185">Reference proteome</keyword>
<dbReference type="PANTHER" id="PTHR11771">
    <property type="entry name" value="LIPOXYGENASE"/>
    <property type="match status" value="1"/>
</dbReference>
<keyword evidence="8" id="KW-0464">Manganese</keyword>
<comment type="catalytic activity">
    <reaction evidence="1">
        <text>(9Z,12Z)-octadecadienoate + O2 = (11S)-hydroperoxy-(9Z,12Z)-octadecadienoate</text>
        <dbReference type="Rhea" id="RHEA:18993"/>
        <dbReference type="ChEBI" id="CHEBI:15379"/>
        <dbReference type="ChEBI" id="CHEBI:30245"/>
        <dbReference type="ChEBI" id="CHEBI:57467"/>
        <dbReference type="EC" id="1.13.11.45"/>
    </reaction>
</comment>
<dbReference type="AlphaFoldDB" id="A0A9N9ULG1"/>
<name>A0A9N9ULG1_9HYPO</name>
<proteinExistence type="predicted"/>
<comment type="cofactor">
    <cofactor evidence="2">
        <name>Mn(2+)</name>
        <dbReference type="ChEBI" id="CHEBI:29035"/>
    </cofactor>
</comment>
<dbReference type="OrthoDB" id="407298at2759"/>
<dbReference type="GO" id="GO:0046872">
    <property type="term" value="F:metal ion binding"/>
    <property type="evidence" value="ECO:0007669"/>
    <property type="project" value="UniProtKB-KW"/>
</dbReference>
<evidence type="ECO:0000256" key="7">
    <source>
        <dbReference type="ARBA" id="ARBA00023002"/>
    </source>
</evidence>
<dbReference type="EMBL" id="CABFNO020001467">
    <property type="protein sequence ID" value="CAG9989624.1"/>
    <property type="molecule type" value="Genomic_DNA"/>
</dbReference>
<dbReference type="GO" id="GO:0050584">
    <property type="term" value="F:linoleate 11-lipoxygenase activity"/>
    <property type="evidence" value="ECO:0007669"/>
    <property type="project" value="UniProtKB-EC"/>
</dbReference>
<keyword evidence="6" id="KW-0223">Dioxygenase</keyword>
<evidence type="ECO:0000313" key="10">
    <source>
        <dbReference type="EMBL" id="CAG9989624.1"/>
    </source>
</evidence>
<evidence type="ECO:0000256" key="4">
    <source>
        <dbReference type="ARBA" id="ARBA00021175"/>
    </source>
</evidence>
<evidence type="ECO:0000256" key="2">
    <source>
        <dbReference type="ARBA" id="ARBA00001936"/>
    </source>
</evidence>
<dbReference type="Proteomes" id="UP000754883">
    <property type="component" value="Unassembled WGS sequence"/>
</dbReference>
<reference evidence="10" key="1">
    <citation type="submission" date="2021-10" db="EMBL/GenBank/DDBJ databases">
        <authorList>
            <person name="Piombo E."/>
        </authorList>
    </citation>
    <scope>NUCLEOTIDE SEQUENCE</scope>
</reference>
<gene>
    <name evidence="10" type="ORF">CBYS24578_00005290</name>
</gene>
<dbReference type="SUPFAM" id="SSF48484">
    <property type="entry name" value="Lipoxigenase"/>
    <property type="match status" value="1"/>
</dbReference>
<dbReference type="Gene3D" id="1.20.245.10">
    <property type="entry name" value="Lipoxygenase-1, Domain 5"/>
    <property type="match status" value="1"/>
</dbReference>
<dbReference type="GO" id="GO:0043651">
    <property type="term" value="P:linoleic acid metabolic process"/>
    <property type="evidence" value="ECO:0007669"/>
    <property type="project" value="UniProtKB-ARBA"/>
</dbReference>
<comment type="caution">
    <text evidence="10">The sequence shown here is derived from an EMBL/GenBank/DDBJ whole genome shotgun (WGS) entry which is preliminary data.</text>
</comment>
<evidence type="ECO:0000256" key="6">
    <source>
        <dbReference type="ARBA" id="ARBA00022964"/>
    </source>
</evidence>
<evidence type="ECO:0000256" key="3">
    <source>
        <dbReference type="ARBA" id="ARBA00013178"/>
    </source>
</evidence>
<organism evidence="10 11">
    <name type="scientific">Clonostachys byssicola</name>
    <dbReference type="NCBI Taxonomy" id="160290"/>
    <lineage>
        <taxon>Eukaryota</taxon>
        <taxon>Fungi</taxon>
        <taxon>Dikarya</taxon>
        <taxon>Ascomycota</taxon>
        <taxon>Pezizomycotina</taxon>
        <taxon>Sordariomycetes</taxon>
        <taxon>Hypocreomycetidae</taxon>
        <taxon>Hypocreales</taxon>
        <taxon>Bionectriaceae</taxon>
        <taxon>Clonostachys</taxon>
    </lineage>
</organism>
<sequence length="737" mass="84330">MASSDAPSTEADAILQQPSVEERIEQSKVPIEHVPFTSFDPGAFHVSLIKQGLYMKRDTSRFLSRAPANERGITKGTYAGTQAALAHGYSLIEESFGSYYNVLQIERALPRPTSLSAKQTAFEWSEYPKEKNGDRAFYPPHLETIPKDEQHKNYEIFDAIGLAETIYLLKLLVPDTFFGKVAKKALDALGITEKVEAFFREEDGDNYDAWNQGLTLKAYEEYNLTNRKSGIDIESGHNIGELPDWYSDRRFAEQSFTGTDPTSIEKVSKGLLDEFIAAAKSGQYEYWAEYLAAADPNSLFVQDTRYFREAAGVKPNDELLHKEPSSDKNWACAAVSLYELHKDGKLHPIAIVCDYKTSMANSVTIFNKRKNPEDTSINQETDWPWRYAKTCALVSDWFRHEVGVHLTRAHMIEEALIVATNRQIPEEHIVFKILQPHWYKTLSLNAAARETLVPQLIKDLVGFSPDQTSRYVCYEFEHFNFVENYVPEDLKRRGFPDSSEGLSDEKYKNYAYAKNMVSMWSSIRGYVEKMLKTEYNESVPRFMGKTLDEMVSGDNYIQEWCYEVQNKGWIKSFPNIQTFDQLCDAVTMCIHIAAPFHTAVNYLQSFYQSFVLAKPSALCHALPKNLAELQKYEEKDLMQALPCGRQREWLLCVQIPWLLSSKVASERSLKSFALSQWRIHFKNPTNLDQTIAQISKEFYEDLQRLDVEFAETSNNMDKGSVPYMVLDPDNTAVSILI</sequence>
<protein>
    <recommendedName>
        <fullName evidence="4">Manganese lipoxygenase</fullName>
        <ecNumber evidence="3">1.13.11.45</ecNumber>
    </recommendedName>
</protein>
<evidence type="ECO:0000256" key="8">
    <source>
        <dbReference type="ARBA" id="ARBA00023211"/>
    </source>
</evidence>
<dbReference type="Pfam" id="PF00305">
    <property type="entry name" value="Lipoxygenase"/>
    <property type="match status" value="1"/>
</dbReference>
<dbReference type="InterPro" id="IPR013819">
    <property type="entry name" value="LipOase_C"/>
</dbReference>
<accession>A0A9N9ULG1</accession>
<evidence type="ECO:0000256" key="1">
    <source>
        <dbReference type="ARBA" id="ARBA00000366"/>
    </source>
</evidence>
<dbReference type="InterPro" id="IPR000907">
    <property type="entry name" value="LipOase"/>
</dbReference>
<dbReference type="InterPro" id="IPR036226">
    <property type="entry name" value="LipOase_C_sf"/>
</dbReference>
<dbReference type="PROSITE" id="PS51393">
    <property type="entry name" value="LIPOXYGENASE_3"/>
    <property type="match status" value="1"/>
</dbReference>
<keyword evidence="7" id="KW-0560">Oxidoreductase</keyword>
<dbReference type="GO" id="GO:0034440">
    <property type="term" value="P:lipid oxidation"/>
    <property type="evidence" value="ECO:0007669"/>
    <property type="project" value="InterPro"/>
</dbReference>
<evidence type="ECO:0000313" key="11">
    <source>
        <dbReference type="Proteomes" id="UP000754883"/>
    </source>
</evidence>